<keyword evidence="2" id="KW-1185">Reference proteome</keyword>
<name>A0ABU1IVT4_9BACL</name>
<proteinExistence type="predicted"/>
<dbReference type="RefSeq" id="WP_188775399.1">
    <property type="nucleotide sequence ID" value="NZ_BMMB01000004.1"/>
</dbReference>
<dbReference type="EMBL" id="JAVDQH010000003">
    <property type="protein sequence ID" value="MDR6243125.1"/>
    <property type="molecule type" value="Genomic_DNA"/>
</dbReference>
<reference evidence="1 2" key="1">
    <citation type="submission" date="2023-07" db="EMBL/GenBank/DDBJ databases">
        <title>Genomic Encyclopedia of Type Strains, Phase IV (KMG-IV): sequencing the most valuable type-strain genomes for metagenomic binning, comparative biology and taxonomic classification.</title>
        <authorList>
            <person name="Goeker M."/>
        </authorList>
    </citation>
    <scope>NUCLEOTIDE SEQUENCE [LARGE SCALE GENOMIC DNA]</scope>
    <source>
        <strain evidence="1 2">DSM 22170</strain>
    </source>
</reference>
<evidence type="ECO:0000313" key="2">
    <source>
        <dbReference type="Proteomes" id="UP001185028"/>
    </source>
</evidence>
<accession>A0ABU1IVT4</accession>
<sequence length="67" mass="7850">MERPIYREVKTDMELLAAALAEVRVQVQDETNAIVDYGGPIKVYNKEFVKIQDTYYSRKIHKFIVSK</sequence>
<gene>
    <name evidence="1" type="ORF">JOC58_001010</name>
</gene>
<comment type="caution">
    <text evidence="1">The sequence shown here is derived from an EMBL/GenBank/DDBJ whole genome shotgun (WGS) entry which is preliminary data.</text>
</comment>
<evidence type="ECO:0000313" key="1">
    <source>
        <dbReference type="EMBL" id="MDR6243125.1"/>
    </source>
</evidence>
<organism evidence="1 2">
    <name type="scientific">Paenibacillus hunanensis</name>
    <dbReference type="NCBI Taxonomy" id="539262"/>
    <lineage>
        <taxon>Bacteria</taxon>
        <taxon>Bacillati</taxon>
        <taxon>Bacillota</taxon>
        <taxon>Bacilli</taxon>
        <taxon>Bacillales</taxon>
        <taxon>Paenibacillaceae</taxon>
        <taxon>Paenibacillus</taxon>
    </lineage>
</organism>
<protein>
    <submittedName>
        <fullName evidence="1">Uncharacterized protein</fullName>
    </submittedName>
</protein>
<dbReference type="Proteomes" id="UP001185028">
    <property type="component" value="Unassembled WGS sequence"/>
</dbReference>